<accession>A0AAD8H0F7</accession>
<evidence type="ECO:0000313" key="2">
    <source>
        <dbReference type="EMBL" id="KAK1358088.1"/>
    </source>
</evidence>
<sequence>MTLASVLSDSLAFHSPFCEMVKNHYWLWISLIQTILLSCLSVIRTCTVRPNVRRATSLVDIQDDVFRWCRSPLDSSTRRLCSTQGEDKHITYSTGKTLAQTKKEQSWCYDPTIKYEPLRQCAVPRYAYCDDSATDSSESSDSESENETMTLEEAQARKDKILAEARKEQPFPNNPLVNYELLKKFAYVDSPDSFASPPSDSETDTPAQVEARKKQFLNAKIQGQIVQLVPFHIKVDSRGLPAASSDSSASESEVETQEVAQIQKDKFVAGTKDEQLFCYNPNIRYEPLKKYIVPRFAFFDSSSTDWSTSSDSECEAETMGEKEAQSYEDKIPAGSKEEKLIGGGLG</sequence>
<evidence type="ECO:0000313" key="3">
    <source>
        <dbReference type="Proteomes" id="UP001237642"/>
    </source>
</evidence>
<dbReference type="EMBL" id="JAUIZM010000011">
    <property type="protein sequence ID" value="KAK1358088.1"/>
    <property type="molecule type" value="Genomic_DNA"/>
</dbReference>
<comment type="caution">
    <text evidence="2">The sequence shown here is derived from an EMBL/GenBank/DDBJ whole genome shotgun (WGS) entry which is preliminary data.</text>
</comment>
<reference evidence="2" key="2">
    <citation type="submission" date="2023-05" db="EMBL/GenBank/DDBJ databases">
        <authorList>
            <person name="Schelkunov M.I."/>
        </authorList>
    </citation>
    <scope>NUCLEOTIDE SEQUENCE</scope>
    <source>
        <strain evidence="2">Hsosn_3</strain>
        <tissue evidence="2">Leaf</tissue>
    </source>
</reference>
<reference evidence="2" key="1">
    <citation type="submission" date="2023-02" db="EMBL/GenBank/DDBJ databases">
        <title>Genome of toxic invasive species Heracleum sosnowskyi carries increased number of genes despite the absence of recent whole-genome duplications.</title>
        <authorList>
            <person name="Schelkunov M."/>
            <person name="Shtratnikova V."/>
            <person name="Makarenko M."/>
            <person name="Klepikova A."/>
            <person name="Omelchenko D."/>
            <person name="Novikova G."/>
            <person name="Obukhova E."/>
            <person name="Bogdanov V."/>
            <person name="Penin A."/>
            <person name="Logacheva M."/>
        </authorList>
    </citation>
    <scope>NUCLEOTIDE SEQUENCE</scope>
    <source>
        <strain evidence="2">Hsosn_3</strain>
        <tissue evidence="2">Leaf</tissue>
    </source>
</reference>
<gene>
    <name evidence="2" type="ORF">POM88_051344</name>
</gene>
<name>A0AAD8H0F7_9APIA</name>
<dbReference type="AlphaFoldDB" id="A0AAD8H0F7"/>
<organism evidence="2 3">
    <name type="scientific">Heracleum sosnowskyi</name>
    <dbReference type="NCBI Taxonomy" id="360622"/>
    <lineage>
        <taxon>Eukaryota</taxon>
        <taxon>Viridiplantae</taxon>
        <taxon>Streptophyta</taxon>
        <taxon>Embryophyta</taxon>
        <taxon>Tracheophyta</taxon>
        <taxon>Spermatophyta</taxon>
        <taxon>Magnoliopsida</taxon>
        <taxon>eudicotyledons</taxon>
        <taxon>Gunneridae</taxon>
        <taxon>Pentapetalae</taxon>
        <taxon>asterids</taxon>
        <taxon>campanulids</taxon>
        <taxon>Apiales</taxon>
        <taxon>Apiaceae</taxon>
        <taxon>Apioideae</taxon>
        <taxon>apioid superclade</taxon>
        <taxon>Tordylieae</taxon>
        <taxon>Tordyliinae</taxon>
        <taxon>Heracleum</taxon>
    </lineage>
</organism>
<feature type="compositionally biased region" description="Basic and acidic residues" evidence="1">
    <location>
        <begin position="319"/>
        <end position="340"/>
    </location>
</feature>
<evidence type="ECO:0000256" key="1">
    <source>
        <dbReference type="SAM" id="MobiDB-lite"/>
    </source>
</evidence>
<feature type="region of interest" description="Disordered" evidence="1">
    <location>
        <begin position="302"/>
        <end position="346"/>
    </location>
</feature>
<dbReference type="Proteomes" id="UP001237642">
    <property type="component" value="Unassembled WGS sequence"/>
</dbReference>
<proteinExistence type="predicted"/>
<keyword evidence="3" id="KW-1185">Reference proteome</keyword>
<feature type="compositionally biased region" description="Low complexity" evidence="1">
    <location>
        <begin position="302"/>
        <end position="311"/>
    </location>
</feature>
<protein>
    <submittedName>
        <fullName evidence="2">Uncharacterized protein</fullName>
    </submittedName>
</protein>
<feature type="region of interest" description="Disordered" evidence="1">
    <location>
        <begin position="132"/>
        <end position="152"/>
    </location>
</feature>